<sequence length="109" mass="11957">MSHRSPIFPAILACGLLFGSLAAQAEEAAKVQIDSSASSSDNLAAIHRESGMTHSLHDSGVSVADLKKMRDTLNQNASDLQDLRRTVDEQTRQIGELQRRLEDTNRKVQ</sequence>
<accession>A0A177SUB6</accession>
<organism evidence="3 4">
    <name type="scientific">Pseudomonas putida</name>
    <name type="common">Arthrobacter siderocapsulatus</name>
    <dbReference type="NCBI Taxonomy" id="303"/>
    <lineage>
        <taxon>Bacteria</taxon>
        <taxon>Pseudomonadati</taxon>
        <taxon>Pseudomonadota</taxon>
        <taxon>Gammaproteobacteria</taxon>
        <taxon>Pseudomonadales</taxon>
        <taxon>Pseudomonadaceae</taxon>
        <taxon>Pseudomonas</taxon>
    </lineage>
</organism>
<keyword evidence="2" id="KW-0732">Signal</keyword>
<dbReference type="EMBL" id="LUCV01000005">
    <property type="protein sequence ID" value="OAI94576.1"/>
    <property type="molecule type" value="Genomic_DNA"/>
</dbReference>
<dbReference type="AlphaFoldDB" id="A0A177SUB6"/>
<feature type="chain" id="PRO_5008073943" evidence="2">
    <location>
        <begin position="26"/>
        <end position="109"/>
    </location>
</feature>
<name>A0A177SUB6_PSEPU</name>
<feature type="coiled-coil region" evidence="1">
    <location>
        <begin position="63"/>
        <end position="107"/>
    </location>
</feature>
<feature type="signal peptide" evidence="2">
    <location>
        <begin position="1"/>
        <end position="25"/>
    </location>
</feature>
<proteinExistence type="predicted"/>
<dbReference type="RefSeq" id="WP_009395328.1">
    <property type="nucleotide sequence ID" value="NZ_LUCV01000005.1"/>
</dbReference>
<comment type="caution">
    <text evidence="3">The sequence shown here is derived from an EMBL/GenBank/DDBJ whole genome shotgun (WGS) entry which is preliminary data.</text>
</comment>
<keyword evidence="1" id="KW-0175">Coiled coil</keyword>
<gene>
    <name evidence="3" type="ORF">AYO28_08160</name>
</gene>
<dbReference type="Proteomes" id="UP000077752">
    <property type="component" value="Unassembled WGS sequence"/>
</dbReference>
<evidence type="ECO:0000256" key="1">
    <source>
        <dbReference type="SAM" id="Coils"/>
    </source>
</evidence>
<evidence type="ECO:0000313" key="4">
    <source>
        <dbReference type="Proteomes" id="UP000077752"/>
    </source>
</evidence>
<evidence type="ECO:0000256" key="2">
    <source>
        <dbReference type="SAM" id="SignalP"/>
    </source>
</evidence>
<protein>
    <submittedName>
        <fullName evidence="3">Uncharacterized protein</fullName>
    </submittedName>
</protein>
<reference evidence="3 4" key="1">
    <citation type="submission" date="2016-03" db="EMBL/GenBank/DDBJ databases">
        <title>Draft Genome Assembly of Pseudomonas putida strain CBF10-2.</title>
        <authorList>
            <person name="Iyer R.S."/>
            <person name="Damania A."/>
        </authorList>
    </citation>
    <scope>NUCLEOTIDE SEQUENCE [LARGE SCALE GENOMIC DNA]</scope>
    <source>
        <strain evidence="3 4">CBF10-2</strain>
    </source>
</reference>
<evidence type="ECO:0000313" key="3">
    <source>
        <dbReference type="EMBL" id="OAI94576.1"/>
    </source>
</evidence>